<proteinExistence type="predicted"/>
<evidence type="ECO:0000313" key="5">
    <source>
        <dbReference type="Proteomes" id="UP000034291"/>
    </source>
</evidence>
<dbReference type="InterPro" id="IPR011990">
    <property type="entry name" value="TPR-like_helical_dom_sf"/>
</dbReference>
<reference evidence="4 5" key="1">
    <citation type="submission" date="2015-02" db="EMBL/GenBank/DDBJ databases">
        <title>Draft Genome Sequences of Two Closely-Related Aflatoxigenic Aspergillus Species Obtained from the Cote d'Ivoire.</title>
        <authorList>
            <person name="Moore G.G."/>
            <person name="Beltz S.B."/>
            <person name="Mack B.M."/>
        </authorList>
    </citation>
    <scope>NUCLEOTIDE SEQUENCE [LARGE SCALE GENOMIC DNA]</scope>
    <source>
        <strain evidence="4 5">SRRC1468</strain>
    </source>
</reference>
<sequence length="732" mass="84562">MRGIRYLGGSIALYSPFGRFLASNPTQSLVRWYRGRSSFAGEIDARRGFQIRGHHHDDDSSRDLYVPRAGTSEPIRGLHERSAETQLARVKEFYAILRTAQPDLVMAALLDPTYAELVASMPSSTFTEAFHLLSPSYFILHYRDNYRPLHPYTVDVKHYRQLQSIFDGFAKNITVIIGIRRSGAHMLGRAEYMHLLDCARSLGDAPMADHIWNSMKEDEVVPDVQCYNYYMEAKVWHSSYAGMEKYRLRMTPYAYRKRRSESPLPGWEGYRTGRLTVRSEVLGIFNEMIEAGNSGDEASFVNLILASGRAGHVQAMKQVLKTVWNVDVDLLKDAPDESERPAATRFDQGSPLWPTENLLFAIAHAFGTNNDIPGALRALDFVASSYNIKITTRVWLELFERTFVLSRSRFGPDWKRNALGKVSHEFLNQVYQTMIQAPFYVKPQVQTFRMLAKSAWTRQRYREFHRHMCDAYAIMKETRRQRKVSRSAVEAYLKEHQHAEGQQRLPSLLQSRAFADAVHTYDTLRIQVFQQTTTLERLARLLLIQTRWTGRDNLAWERQLLPRALEEWKDFLPETFVFPISTGLVAFQGATRWGGHQVKAKPLLQVRRPYLGSEDDVNLDRDAGEIEDELIWARWRDRTPRHERLHLPALNRLFESIRIEPPPPPPPPSSYDDEEALFALDLEDARESEYIRKAHEAPAPVSPKHEWDPTYARQAKHEEFLHTFGVPQVILT</sequence>
<organism evidence="4 5">
    <name type="scientific">Aspergillus rambellii</name>
    <dbReference type="NCBI Taxonomy" id="308745"/>
    <lineage>
        <taxon>Eukaryota</taxon>
        <taxon>Fungi</taxon>
        <taxon>Dikarya</taxon>
        <taxon>Ascomycota</taxon>
        <taxon>Pezizomycotina</taxon>
        <taxon>Eurotiomycetes</taxon>
        <taxon>Eurotiomycetidae</taxon>
        <taxon>Eurotiales</taxon>
        <taxon>Aspergillaceae</taxon>
        <taxon>Aspergillus</taxon>
        <taxon>Aspergillus subgen. Nidulantes</taxon>
    </lineage>
</organism>
<dbReference type="EMBL" id="JZBS01001218">
    <property type="protein sequence ID" value="KKK23645.1"/>
    <property type="molecule type" value="Genomic_DNA"/>
</dbReference>
<keyword evidence="2" id="KW-0809">Transit peptide</keyword>
<protein>
    <recommendedName>
        <fullName evidence="6">Mitochondrial ATPase expression protein</fullName>
    </recommendedName>
</protein>
<dbReference type="Pfam" id="PF12921">
    <property type="entry name" value="ATP13"/>
    <property type="match status" value="1"/>
</dbReference>
<comment type="caution">
    <text evidence="4">The sequence shown here is derived from an EMBL/GenBank/DDBJ whole genome shotgun (WGS) entry which is preliminary data.</text>
</comment>
<evidence type="ECO:0000256" key="3">
    <source>
        <dbReference type="ARBA" id="ARBA00023128"/>
    </source>
</evidence>
<dbReference type="InterPro" id="IPR024319">
    <property type="entry name" value="ATPase_expression_mit"/>
</dbReference>
<accession>A0A0F8X1V2</accession>
<gene>
    <name evidence="4" type="ORF">ARAM_007061</name>
</gene>
<dbReference type="AlphaFoldDB" id="A0A0F8X1V2"/>
<evidence type="ECO:0000256" key="1">
    <source>
        <dbReference type="ARBA" id="ARBA00004173"/>
    </source>
</evidence>
<dbReference type="Proteomes" id="UP000034291">
    <property type="component" value="Unassembled WGS sequence"/>
</dbReference>
<dbReference type="STRING" id="308745.A0A0F8X1V2"/>
<comment type="subcellular location">
    <subcellularLocation>
        <location evidence="1">Mitochondrion</location>
    </subcellularLocation>
</comment>
<evidence type="ECO:0000313" key="4">
    <source>
        <dbReference type="EMBL" id="KKK23645.1"/>
    </source>
</evidence>
<keyword evidence="5" id="KW-1185">Reference proteome</keyword>
<name>A0A0F8X1V2_9EURO</name>
<keyword evidence="3" id="KW-0496">Mitochondrion</keyword>
<evidence type="ECO:0008006" key="6">
    <source>
        <dbReference type="Google" id="ProtNLM"/>
    </source>
</evidence>
<evidence type="ECO:0000256" key="2">
    <source>
        <dbReference type="ARBA" id="ARBA00022946"/>
    </source>
</evidence>
<dbReference type="Gene3D" id="1.25.40.10">
    <property type="entry name" value="Tetratricopeptide repeat domain"/>
    <property type="match status" value="1"/>
</dbReference>
<dbReference type="OrthoDB" id="185373at2759"/>
<dbReference type="GO" id="GO:0005739">
    <property type="term" value="C:mitochondrion"/>
    <property type="evidence" value="ECO:0007669"/>
    <property type="project" value="UniProtKB-SubCell"/>
</dbReference>